<dbReference type="InterPro" id="IPR043502">
    <property type="entry name" value="DNA/RNA_pol_sf"/>
</dbReference>
<dbReference type="GO" id="GO:0046872">
    <property type="term" value="F:metal ion binding"/>
    <property type="evidence" value="ECO:0007669"/>
    <property type="project" value="UniProtKB-KW"/>
</dbReference>
<feature type="compositionally biased region" description="Polar residues" evidence="5">
    <location>
        <begin position="998"/>
        <end position="1012"/>
    </location>
</feature>
<dbReference type="GO" id="GO:0006508">
    <property type="term" value="P:proteolysis"/>
    <property type="evidence" value="ECO:0007669"/>
    <property type="project" value="UniProtKB-KW"/>
</dbReference>
<dbReference type="SUPFAM" id="SSF53098">
    <property type="entry name" value="Ribonuclease H-like"/>
    <property type="match status" value="1"/>
</dbReference>
<protein>
    <recommendedName>
        <fullName evidence="6">Integrase catalytic domain-containing protein</fullName>
    </recommendedName>
</protein>
<feature type="region of interest" description="Disordered" evidence="5">
    <location>
        <begin position="992"/>
        <end position="1012"/>
    </location>
</feature>
<sequence>MRQDSRSCTNYLQTAKSWADQLAAMGKPVDEEDLISFIISGLNPSFNVFITTFNLTTRDSPLPYADFERELLNHETLLANQISQTTKETPSFALFSNKPSNKNHGPQFPSPSKPNGSNRYQGPPRNSSQMSPHQKPSPNAQRYKPPPAPFNSTRPPCQICGRSSHQALDCYHRMDYSFQGQHPPSQLAAMVAHTNSQFSDEEQPWYVDSGANQHITVDLENLNISQEPYQVHTDVDVGNGSTLQIANTGSASLSAHNFTFKLNHVLHCPNVPINLLSIQKFCEDNNCLFELTASSFLVKDLRTRQVLLHRHSKDGLYPIPFHHFPSPQTNGFVAFLGLQASTNTWHHRLGHPAMPIAQRVLHDHKLPITKSSDKSSFCKPCQLAKRKRLPFHKSTRESTFPFQLVHSDVWQSPVISLSGFRYYVIFIDDYSRFSWLFPLKLKSDVHDCFLQFKCMAENLLSRPIKSFQSDGGGEYSYTPFKQLLAQNGILHRFSCPHTSQQNNVAERKHRHVVDIGLALLAHSSLSIKYWVDAFLIAIYLINRLPTPTLSLLILNSSIAHLIITYYAPLVVHVIHPFAPTTTTNSTFPRPLSLSLPVPAALDQTSKLAPAPLPTPPSNTLTSHSLVFYSNIATPASPLPPIDPTALYGLKQAPRAWFTRLRQSLVHLGFAESLVDASLFTFHDSNIHLYVLVYVDDILVTGTHPSHISTLIWTLLQEFPLKDLKALSYFLGIHIVRDSQGLHLYQSKYISELLHRAHMLSAKPCSTPTASSSKLSLHDGISLFDATEYRQIIGALQYCTLTRPDIVFFVNQLCQFMHSPTNTYWIAAKRVLHYLKITIDHGLFFSKSSLTVNAFYDSDWASSPDDHSTETKYRAMAITTADLYWIRMLLKDLHIPLTSPPVLWCDNAGALALVSNPIFHAHTKYIEIDYHFIREKVINRDMSLRFISTGDQRADIFTKGPPTPRFQFLRDKLLVSSCPVSLRGAVKEISPMHNEADSLPSTDHTAQVQHPTY</sequence>
<gene>
    <name evidence="7" type="ORF">FSB_LOCUS18220</name>
</gene>
<name>A0A2N9FT04_FAGSY</name>
<dbReference type="InterPro" id="IPR001584">
    <property type="entry name" value="Integrase_cat-core"/>
</dbReference>
<dbReference type="PANTHER" id="PTHR42648:SF26">
    <property type="entry name" value="INTEGRASE CATALYTIC DOMAIN-CONTAINING PROTEIN"/>
    <property type="match status" value="1"/>
</dbReference>
<dbReference type="SUPFAM" id="SSF56672">
    <property type="entry name" value="DNA/RNA polymerases"/>
    <property type="match status" value="1"/>
</dbReference>
<keyword evidence="3" id="KW-0064">Aspartyl protease</keyword>
<dbReference type="InterPro" id="IPR039537">
    <property type="entry name" value="Retrotran_Ty1/copia-like"/>
</dbReference>
<dbReference type="InterPro" id="IPR036397">
    <property type="entry name" value="RNaseH_sf"/>
</dbReference>
<dbReference type="Pfam" id="PF13976">
    <property type="entry name" value="gag_pre-integrs"/>
    <property type="match status" value="1"/>
</dbReference>
<dbReference type="InterPro" id="IPR054722">
    <property type="entry name" value="PolX-like_BBD"/>
</dbReference>
<dbReference type="Pfam" id="PF07727">
    <property type="entry name" value="RVT_2"/>
    <property type="match status" value="1"/>
</dbReference>
<reference evidence="7" key="1">
    <citation type="submission" date="2018-02" db="EMBL/GenBank/DDBJ databases">
        <authorList>
            <person name="Cohen D.B."/>
            <person name="Kent A.D."/>
        </authorList>
    </citation>
    <scope>NUCLEOTIDE SEQUENCE</scope>
</reference>
<feature type="compositionally biased region" description="Polar residues" evidence="5">
    <location>
        <begin position="113"/>
        <end position="140"/>
    </location>
</feature>
<dbReference type="GO" id="GO:0004190">
    <property type="term" value="F:aspartic-type endopeptidase activity"/>
    <property type="evidence" value="ECO:0007669"/>
    <property type="project" value="UniProtKB-KW"/>
</dbReference>
<dbReference type="InterPro" id="IPR025724">
    <property type="entry name" value="GAG-pre-integrase_dom"/>
</dbReference>
<dbReference type="EMBL" id="OIVN01001139">
    <property type="protein sequence ID" value="SPC90338.1"/>
    <property type="molecule type" value="Genomic_DNA"/>
</dbReference>
<dbReference type="GO" id="GO:0015074">
    <property type="term" value="P:DNA integration"/>
    <property type="evidence" value="ECO:0007669"/>
    <property type="project" value="InterPro"/>
</dbReference>
<keyword evidence="4" id="KW-0378">Hydrolase</keyword>
<proteinExistence type="predicted"/>
<dbReference type="PROSITE" id="PS50994">
    <property type="entry name" value="INTEGRASE"/>
    <property type="match status" value="1"/>
</dbReference>
<feature type="domain" description="Integrase catalytic" evidence="6">
    <location>
        <begin position="397"/>
        <end position="576"/>
    </location>
</feature>
<organism evidence="7">
    <name type="scientific">Fagus sylvatica</name>
    <name type="common">Beechnut</name>
    <dbReference type="NCBI Taxonomy" id="28930"/>
    <lineage>
        <taxon>Eukaryota</taxon>
        <taxon>Viridiplantae</taxon>
        <taxon>Streptophyta</taxon>
        <taxon>Embryophyta</taxon>
        <taxon>Tracheophyta</taxon>
        <taxon>Spermatophyta</taxon>
        <taxon>Magnoliopsida</taxon>
        <taxon>eudicotyledons</taxon>
        <taxon>Gunneridae</taxon>
        <taxon>Pentapetalae</taxon>
        <taxon>rosids</taxon>
        <taxon>fabids</taxon>
        <taxon>Fagales</taxon>
        <taxon>Fagaceae</taxon>
        <taxon>Fagus</taxon>
    </lineage>
</organism>
<dbReference type="GO" id="GO:0003676">
    <property type="term" value="F:nucleic acid binding"/>
    <property type="evidence" value="ECO:0007669"/>
    <property type="project" value="InterPro"/>
</dbReference>
<keyword evidence="2" id="KW-0479">Metal-binding</keyword>
<evidence type="ECO:0000256" key="5">
    <source>
        <dbReference type="SAM" id="MobiDB-lite"/>
    </source>
</evidence>
<dbReference type="AlphaFoldDB" id="A0A2N9FT04"/>
<evidence type="ECO:0000256" key="1">
    <source>
        <dbReference type="ARBA" id="ARBA00022670"/>
    </source>
</evidence>
<dbReference type="PANTHER" id="PTHR42648">
    <property type="entry name" value="TRANSPOSASE, PUTATIVE-RELATED"/>
    <property type="match status" value="1"/>
</dbReference>
<evidence type="ECO:0000256" key="3">
    <source>
        <dbReference type="ARBA" id="ARBA00022750"/>
    </source>
</evidence>
<dbReference type="InterPro" id="IPR012337">
    <property type="entry name" value="RNaseH-like_sf"/>
</dbReference>
<evidence type="ECO:0000313" key="7">
    <source>
        <dbReference type="EMBL" id="SPC90338.1"/>
    </source>
</evidence>
<dbReference type="Pfam" id="PF22936">
    <property type="entry name" value="Pol_BBD"/>
    <property type="match status" value="1"/>
</dbReference>
<dbReference type="CDD" id="cd09272">
    <property type="entry name" value="RNase_HI_RT_Ty1"/>
    <property type="match status" value="1"/>
</dbReference>
<dbReference type="Gene3D" id="3.30.420.10">
    <property type="entry name" value="Ribonuclease H-like superfamily/Ribonuclease H"/>
    <property type="match status" value="1"/>
</dbReference>
<dbReference type="Pfam" id="PF00665">
    <property type="entry name" value="rve"/>
    <property type="match status" value="1"/>
</dbReference>
<accession>A0A2N9FT04</accession>
<feature type="region of interest" description="Disordered" evidence="5">
    <location>
        <begin position="92"/>
        <end position="155"/>
    </location>
</feature>
<evidence type="ECO:0000256" key="4">
    <source>
        <dbReference type="ARBA" id="ARBA00022801"/>
    </source>
</evidence>
<evidence type="ECO:0000259" key="6">
    <source>
        <dbReference type="PROSITE" id="PS50994"/>
    </source>
</evidence>
<keyword evidence="1" id="KW-0645">Protease</keyword>
<dbReference type="InterPro" id="IPR013103">
    <property type="entry name" value="RVT_2"/>
</dbReference>
<evidence type="ECO:0000256" key="2">
    <source>
        <dbReference type="ARBA" id="ARBA00022723"/>
    </source>
</evidence>